<dbReference type="STRING" id="1742972.COMA1_80100"/>
<feature type="domain" description="Restriction endonuclease type IV Mrr" evidence="2">
    <location>
        <begin position="166"/>
        <end position="265"/>
    </location>
</feature>
<organism evidence="3 4">
    <name type="scientific">Candidatus Nitrospira nitrosa</name>
    <dbReference type="NCBI Taxonomy" id="1742972"/>
    <lineage>
        <taxon>Bacteria</taxon>
        <taxon>Pseudomonadati</taxon>
        <taxon>Nitrospirota</taxon>
        <taxon>Nitrospiria</taxon>
        <taxon>Nitrospirales</taxon>
        <taxon>Nitrospiraceae</taxon>
        <taxon>Nitrospira</taxon>
    </lineage>
</organism>
<keyword evidence="1" id="KW-0175">Coiled coil</keyword>
<proteinExistence type="predicted"/>
<sequence length="304" mass="34391">MPERLPSHFIDLVQDALLKSFWRKNALLNFLRRHKIAEGFLATWQETETKRVFVGRLFPKLESDSKGAQVIKQMGASLSDQVKFPDLEGWEDAPAKIQSAKEAIVALRHYLNMQKQNADDAKTREETRKAAHQRMQETIKKRQSLETLAEKLKELSRRIGTAEAGYEFQDWFFDVVDFFEMTNRRPYSSGGRQIDGSVTVEGTTYLTELKFTREQAGAPDVDTFLAKVNDKADNTMGIMISMSGYSSTAVEQASGRKTPIILLDHGHVYLVLNGSWTLAEVVSRVRRHASQTARAFLPASEFGA</sequence>
<gene>
    <name evidence="3" type="ORF">COMA1_80100</name>
</gene>
<dbReference type="GO" id="GO:0004519">
    <property type="term" value="F:endonuclease activity"/>
    <property type="evidence" value="ECO:0007669"/>
    <property type="project" value="InterPro"/>
</dbReference>
<feature type="coiled-coil region" evidence="1">
    <location>
        <begin position="135"/>
        <end position="165"/>
    </location>
</feature>
<evidence type="ECO:0000256" key="1">
    <source>
        <dbReference type="SAM" id="Coils"/>
    </source>
</evidence>
<dbReference type="OrthoDB" id="6121546at2"/>
<dbReference type="InterPro" id="IPR011335">
    <property type="entry name" value="Restrct_endonuc-II-like"/>
</dbReference>
<evidence type="ECO:0000313" key="4">
    <source>
        <dbReference type="Proteomes" id="UP000199032"/>
    </source>
</evidence>
<dbReference type="AlphaFoldDB" id="A0A0S4LSQ7"/>
<dbReference type="SUPFAM" id="SSF52980">
    <property type="entry name" value="Restriction endonuclease-like"/>
    <property type="match status" value="1"/>
</dbReference>
<dbReference type="Pfam" id="PF04471">
    <property type="entry name" value="Mrr_cat"/>
    <property type="match status" value="1"/>
</dbReference>
<dbReference type="InterPro" id="IPR007560">
    <property type="entry name" value="Restrct_endonuc_IV_Mrr"/>
</dbReference>
<reference evidence="3 4" key="1">
    <citation type="submission" date="2015-10" db="EMBL/GenBank/DDBJ databases">
        <authorList>
            <person name="Gilbert D.G."/>
        </authorList>
    </citation>
    <scope>NUCLEOTIDE SEQUENCE [LARGE SCALE GENOMIC DNA]</scope>
    <source>
        <strain evidence="3">COMA1</strain>
    </source>
</reference>
<dbReference type="Proteomes" id="UP000199032">
    <property type="component" value="Unassembled WGS sequence"/>
</dbReference>
<evidence type="ECO:0000259" key="2">
    <source>
        <dbReference type="Pfam" id="PF04471"/>
    </source>
</evidence>
<name>A0A0S4LSQ7_9BACT</name>
<accession>A0A0S4LSQ7</accession>
<dbReference type="GO" id="GO:0009307">
    <property type="term" value="P:DNA restriction-modification system"/>
    <property type="evidence" value="ECO:0007669"/>
    <property type="project" value="InterPro"/>
</dbReference>
<dbReference type="GO" id="GO:0003677">
    <property type="term" value="F:DNA binding"/>
    <property type="evidence" value="ECO:0007669"/>
    <property type="project" value="InterPro"/>
</dbReference>
<protein>
    <recommendedName>
        <fullName evidence="2">Restriction endonuclease type IV Mrr domain-containing protein</fullName>
    </recommendedName>
</protein>
<evidence type="ECO:0000313" key="3">
    <source>
        <dbReference type="EMBL" id="CUS39592.1"/>
    </source>
</evidence>
<dbReference type="RefSeq" id="WP_090751290.1">
    <property type="nucleotide sequence ID" value="NZ_CZQA01000014.1"/>
</dbReference>
<keyword evidence="4" id="KW-1185">Reference proteome</keyword>
<dbReference type="EMBL" id="CZQA01000014">
    <property type="protein sequence ID" value="CUS39592.1"/>
    <property type="molecule type" value="Genomic_DNA"/>
</dbReference>